<keyword evidence="6 10" id="KW-0521">NADP</keyword>
<dbReference type="PANTHER" id="PTHR42907:SF1">
    <property type="entry name" value="FMN-LINKED OXIDOREDUCTASES SUPERFAMILY PROTEIN"/>
    <property type="match status" value="1"/>
</dbReference>
<keyword evidence="13" id="KW-0547">Nucleotide-binding</keyword>
<evidence type="ECO:0000256" key="4">
    <source>
        <dbReference type="ARBA" id="ARBA00022643"/>
    </source>
</evidence>
<dbReference type="OrthoDB" id="9783413at2"/>
<reference evidence="15 16" key="1">
    <citation type="journal article" date="2008" name="Int. J. Syst. Evol. Microbiol.">
        <title>Description of Roseateles aquatilis sp. nov. and Roseateles terrae sp. nov., in the class Betaproteobacteria, and emended description of the genus Roseateles.</title>
        <authorList>
            <person name="Gomila M."/>
            <person name="Bowien B."/>
            <person name="Falsen E."/>
            <person name="Moore E.R."/>
            <person name="Lalucat J."/>
        </authorList>
    </citation>
    <scope>NUCLEOTIDE SEQUENCE [LARGE SCALE GENOMIC DNA]</scope>
    <source>
        <strain evidence="15 16">CCUG 48205</strain>
    </source>
</reference>
<dbReference type="InterPro" id="IPR035587">
    <property type="entry name" value="DUS-like_FMN-bd"/>
</dbReference>
<feature type="domain" description="DUS-like FMN-binding" evidence="14">
    <location>
        <begin position="21"/>
        <end position="320"/>
    </location>
</feature>
<feature type="site" description="Interacts with tRNA" evidence="10">
    <location>
        <position position="192"/>
    </location>
</feature>
<evidence type="ECO:0000256" key="13">
    <source>
        <dbReference type="PIRSR" id="PIRSR006621-2"/>
    </source>
</evidence>
<keyword evidence="4 10" id="KW-0288">FMN</keyword>
<dbReference type="CDD" id="cd02801">
    <property type="entry name" value="DUS_like_FMN"/>
    <property type="match status" value="1"/>
</dbReference>
<evidence type="ECO:0000256" key="2">
    <source>
        <dbReference type="ARBA" id="ARBA00022555"/>
    </source>
</evidence>
<feature type="binding site" evidence="10 13">
    <location>
        <position position="177"/>
    </location>
    <ligand>
        <name>FMN</name>
        <dbReference type="ChEBI" id="CHEBI:58210"/>
    </ligand>
</feature>
<feature type="active site" description="Proton donor" evidence="10 12">
    <location>
        <position position="106"/>
    </location>
</feature>
<dbReference type="FunFam" id="3.20.20.70:FF:000083">
    <property type="entry name" value="tRNA-dihydrouridine(20/20a) synthase"/>
    <property type="match status" value="1"/>
</dbReference>
<dbReference type="InterPro" id="IPR001269">
    <property type="entry name" value="DUS_fam"/>
</dbReference>
<evidence type="ECO:0000259" key="14">
    <source>
        <dbReference type="Pfam" id="PF01207"/>
    </source>
</evidence>
<feature type="site" description="Interacts with tRNA" evidence="10">
    <location>
        <position position="103"/>
    </location>
</feature>
<evidence type="ECO:0000256" key="1">
    <source>
        <dbReference type="ARBA" id="ARBA00001917"/>
    </source>
</evidence>
<dbReference type="Pfam" id="PF01207">
    <property type="entry name" value="Dus"/>
    <property type="match status" value="1"/>
</dbReference>
<evidence type="ECO:0000256" key="10">
    <source>
        <dbReference type="HAMAP-Rule" id="MF_02041"/>
    </source>
</evidence>
<feature type="binding site" evidence="10 13">
    <location>
        <position position="145"/>
    </location>
    <ligand>
        <name>FMN</name>
        <dbReference type="ChEBI" id="CHEBI:58210"/>
    </ligand>
</feature>
<feature type="binding site" evidence="10 13">
    <location>
        <begin position="239"/>
        <end position="240"/>
    </location>
    <ligand>
        <name>FMN</name>
        <dbReference type="ChEBI" id="CHEBI:58210"/>
    </ligand>
</feature>
<comment type="function">
    <text evidence="9 10">Catalyzes the synthesis of 5,6-dihydrouridine (D), a modified base found in the D-loop of most tRNAs, via the reduction of the C5-C6 double bond in target uridines. Specifically modifies U20 and U20a in tRNAs.</text>
</comment>
<dbReference type="Gene3D" id="3.20.20.70">
    <property type="entry name" value="Aldolase class I"/>
    <property type="match status" value="1"/>
</dbReference>
<dbReference type="InterPro" id="IPR013785">
    <property type="entry name" value="Aldolase_TIM"/>
</dbReference>
<organism evidence="15 16">
    <name type="scientific">Roseateles aquatilis</name>
    <dbReference type="NCBI Taxonomy" id="431061"/>
    <lineage>
        <taxon>Bacteria</taxon>
        <taxon>Pseudomonadati</taxon>
        <taxon>Pseudomonadota</taxon>
        <taxon>Betaproteobacteria</taxon>
        <taxon>Burkholderiales</taxon>
        <taxon>Sphaerotilaceae</taxon>
        <taxon>Roseateles</taxon>
    </lineage>
</organism>
<dbReference type="GO" id="GO:0050660">
    <property type="term" value="F:flavin adenine dinucleotide binding"/>
    <property type="evidence" value="ECO:0007669"/>
    <property type="project" value="InterPro"/>
</dbReference>
<proteinExistence type="inferred from homology"/>
<feature type="binding site" evidence="10 13">
    <location>
        <position position="76"/>
    </location>
    <ligand>
        <name>FMN</name>
        <dbReference type="ChEBI" id="CHEBI:58210"/>
    </ligand>
</feature>
<protein>
    <recommendedName>
        <fullName evidence="10">tRNA-dihydrouridine(20/20a) synthase</fullName>
        <ecNumber evidence="10">1.3.1.91</ecNumber>
    </recommendedName>
    <alternativeName>
        <fullName evidence="10">U20-specific dihydrouridine synthase</fullName>
        <shortName evidence="10">U20-specific Dus</shortName>
    </alternativeName>
    <alternativeName>
        <fullName evidence="10">tRNA-dihydrouridine synthase A</fullName>
    </alternativeName>
</protein>
<comment type="catalytic activity">
    <reaction evidence="10">
        <text>5,6-dihydrouridine(20) in tRNA + NADP(+) = uridine(20) in tRNA + NADPH + H(+)</text>
        <dbReference type="Rhea" id="RHEA:53336"/>
        <dbReference type="Rhea" id="RHEA-COMP:13533"/>
        <dbReference type="Rhea" id="RHEA-COMP:13534"/>
        <dbReference type="ChEBI" id="CHEBI:15378"/>
        <dbReference type="ChEBI" id="CHEBI:57783"/>
        <dbReference type="ChEBI" id="CHEBI:58349"/>
        <dbReference type="ChEBI" id="CHEBI:65315"/>
        <dbReference type="ChEBI" id="CHEBI:74443"/>
        <dbReference type="EC" id="1.3.1.91"/>
    </reaction>
</comment>
<dbReference type="NCBIfam" id="NF008774">
    <property type="entry name" value="PRK11815.1"/>
    <property type="match status" value="1"/>
</dbReference>
<dbReference type="GO" id="GO:0102264">
    <property type="term" value="F:tRNA-dihydrouridine20 synthase activity"/>
    <property type="evidence" value="ECO:0007669"/>
    <property type="project" value="UniProtKB-EC"/>
</dbReference>
<comment type="catalytic activity">
    <reaction evidence="10">
        <text>5,6-dihydrouridine(20) in tRNA + NAD(+) = uridine(20) in tRNA + NADH + H(+)</text>
        <dbReference type="Rhea" id="RHEA:53340"/>
        <dbReference type="Rhea" id="RHEA-COMP:13533"/>
        <dbReference type="Rhea" id="RHEA-COMP:13534"/>
        <dbReference type="ChEBI" id="CHEBI:15378"/>
        <dbReference type="ChEBI" id="CHEBI:57540"/>
        <dbReference type="ChEBI" id="CHEBI:57945"/>
        <dbReference type="ChEBI" id="CHEBI:65315"/>
        <dbReference type="ChEBI" id="CHEBI:74443"/>
        <dbReference type="EC" id="1.3.1.91"/>
    </reaction>
</comment>
<dbReference type="AlphaFoldDB" id="A0A246JED7"/>
<evidence type="ECO:0000256" key="9">
    <source>
        <dbReference type="ARBA" id="ARBA00058013"/>
    </source>
</evidence>
<feature type="binding site" evidence="10 13">
    <location>
        <begin position="217"/>
        <end position="219"/>
    </location>
    <ligand>
        <name>FMN</name>
        <dbReference type="ChEBI" id="CHEBI:58210"/>
    </ligand>
</feature>
<evidence type="ECO:0000256" key="3">
    <source>
        <dbReference type="ARBA" id="ARBA00022630"/>
    </source>
</evidence>
<dbReference type="Gene3D" id="1.20.120.1460">
    <property type="match status" value="1"/>
</dbReference>
<dbReference type="PIRSF" id="PIRSF006621">
    <property type="entry name" value="Dus"/>
    <property type="match status" value="1"/>
</dbReference>
<accession>A0A246JED7</accession>
<feature type="binding site" evidence="10">
    <location>
        <begin position="23"/>
        <end position="25"/>
    </location>
    <ligand>
        <name>FMN</name>
        <dbReference type="ChEBI" id="CHEBI:58210"/>
    </ligand>
</feature>
<keyword evidence="8 10" id="KW-0560">Oxidoreductase</keyword>
<keyword evidence="7 10" id="KW-0694">RNA-binding</keyword>
<dbReference type="SUPFAM" id="SSF51395">
    <property type="entry name" value="FMN-linked oxidoreductases"/>
    <property type="match status" value="1"/>
</dbReference>
<keyword evidence="3 10" id="KW-0285">Flavoprotein</keyword>
<comment type="similarity">
    <text evidence="11">Belongs to the dus family.</text>
</comment>
<evidence type="ECO:0000256" key="5">
    <source>
        <dbReference type="ARBA" id="ARBA00022694"/>
    </source>
</evidence>
<dbReference type="GO" id="GO:0000049">
    <property type="term" value="F:tRNA binding"/>
    <property type="evidence" value="ECO:0007669"/>
    <property type="project" value="UniProtKB-UniRule"/>
</dbReference>
<sequence>MTRSEKNQQVRSDISPWRLSIAPMLDWTDRHCRYFHRLLTRHALLYTEMVTTGAILHGDKPRHLDFNAEEHPVALQLGGSEPADLAACAKLAEQWGYDEVNLNCGCPSERVQRGAFGACLMAEPALVADGVKAMKDAASLTVTVKHRIGIDKIESYDFVRDFVGTIADAGCEVFIVHARNAWLQGLSPKENRDIPPLRHELVHRLKREFPHLTIAINGGIKTDDEIAEQLQYVDGVMVGRQAYHEPWQMTQWDQRFFGEGAAPVVSREEVEERWLGYLDRQVAQGRPWSQAMRHALGLWNGLPGARRWRQVWSDHKLKALAPREVARLATQARLQAVESASQHPAFPASVTN</sequence>
<dbReference type="InterPro" id="IPR018517">
    <property type="entry name" value="tRNA_hU_synthase_CS"/>
</dbReference>
<feature type="site" description="Interacts with tRNA; defines subfamily-specific binding signature" evidence="10">
    <location>
        <position position="189"/>
    </location>
</feature>
<comment type="cofactor">
    <cofactor evidence="1 10 11 13">
        <name>FMN</name>
        <dbReference type="ChEBI" id="CHEBI:58210"/>
    </cofactor>
</comment>
<comment type="similarity">
    <text evidence="10">Belongs to the Dus family. DusA subfamily.</text>
</comment>
<comment type="catalytic activity">
    <reaction evidence="10">
        <text>5,6-dihydrouridine(20a) in tRNA + NAD(+) = uridine(20a) in tRNA + NADH + H(+)</text>
        <dbReference type="Rhea" id="RHEA:53348"/>
        <dbReference type="Rhea" id="RHEA-COMP:13535"/>
        <dbReference type="Rhea" id="RHEA-COMP:13536"/>
        <dbReference type="ChEBI" id="CHEBI:15378"/>
        <dbReference type="ChEBI" id="CHEBI:57540"/>
        <dbReference type="ChEBI" id="CHEBI:57945"/>
        <dbReference type="ChEBI" id="CHEBI:65315"/>
        <dbReference type="ChEBI" id="CHEBI:74443"/>
    </reaction>
</comment>
<evidence type="ECO:0000256" key="6">
    <source>
        <dbReference type="ARBA" id="ARBA00022857"/>
    </source>
</evidence>
<dbReference type="PANTHER" id="PTHR42907">
    <property type="entry name" value="FMN-LINKED OXIDOREDUCTASES SUPERFAMILY PROTEIN"/>
    <property type="match status" value="1"/>
</dbReference>
<feature type="site" description="Interacts with tRNA; defines subfamily-specific binding signature" evidence="10">
    <location>
        <position position="309"/>
    </location>
</feature>
<evidence type="ECO:0000256" key="7">
    <source>
        <dbReference type="ARBA" id="ARBA00022884"/>
    </source>
</evidence>
<name>A0A246JED7_9BURK</name>
<keyword evidence="16" id="KW-1185">Reference proteome</keyword>
<comment type="caution">
    <text evidence="15">The sequence shown here is derived from an EMBL/GenBank/DDBJ whole genome shotgun (WGS) entry which is preliminary data.</text>
</comment>
<dbReference type="GO" id="GO:0102266">
    <property type="term" value="F:tRNA-dihydrouridine20a synthase activity"/>
    <property type="evidence" value="ECO:0007669"/>
    <property type="project" value="RHEA"/>
</dbReference>
<comment type="catalytic activity">
    <reaction evidence="10">
        <text>5,6-dihydrouridine(20a) in tRNA + NADP(+) = uridine(20a) in tRNA + NADPH + H(+)</text>
        <dbReference type="Rhea" id="RHEA:53344"/>
        <dbReference type="Rhea" id="RHEA-COMP:13535"/>
        <dbReference type="Rhea" id="RHEA-COMP:13536"/>
        <dbReference type="ChEBI" id="CHEBI:15378"/>
        <dbReference type="ChEBI" id="CHEBI:57783"/>
        <dbReference type="ChEBI" id="CHEBI:58349"/>
        <dbReference type="ChEBI" id="CHEBI:65315"/>
        <dbReference type="ChEBI" id="CHEBI:74443"/>
    </reaction>
</comment>
<dbReference type="NCBIfam" id="TIGR00742">
    <property type="entry name" value="yjbN"/>
    <property type="match status" value="1"/>
</dbReference>
<gene>
    <name evidence="10" type="primary">dusA</name>
    <name evidence="15" type="ORF">CDN99_12290</name>
</gene>
<dbReference type="Proteomes" id="UP000197468">
    <property type="component" value="Unassembled WGS sequence"/>
</dbReference>
<evidence type="ECO:0000256" key="12">
    <source>
        <dbReference type="PIRSR" id="PIRSR006621-1"/>
    </source>
</evidence>
<dbReference type="EC" id="1.3.1.91" evidence="10"/>
<dbReference type="GO" id="GO:0010181">
    <property type="term" value="F:FMN binding"/>
    <property type="evidence" value="ECO:0007669"/>
    <property type="project" value="UniProtKB-UniRule"/>
</dbReference>
<feature type="site" description="Interacts with tRNA; defines subfamily-specific binding signature" evidence="10">
    <location>
        <position position="306"/>
    </location>
</feature>
<evidence type="ECO:0000313" key="15">
    <source>
        <dbReference type="EMBL" id="OWQ90931.1"/>
    </source>
</evidence>
<dbReference type="InterPro" id="IPR004653">
    <property type="entry name" value="DusA"/>
</dbReference>
<keyword evidence="2 10" id="KW-0820">tRNA-binding</keyword>
<evidence type="ECO:0000256" key="11">
    <source>
        <dbReference type="PIRNR" id="PIRNR006621"/>
    </source>
</evidence>
<evidence type="ECO:0000256" key="8">
    <source>
        <dbReference type="ARBA" id="ARBA00023002"/>
    </source>
</evidence>
<dbReference type="HAMAP" id="MF_02041">
    <property type="entry name" value="DusA_subfam"/>
    <property type="match status" value="1"/>
</dbReference>
<keyword evidence="5 10" id="KW-0819">tRNA processing</keyword>
<evidence type="ECO:0000313" key="16">
    <source>
        <dbReference type="Proteomes" id="UP000197468"/>
    </source>
</evidence>
<dbReference type="PROSITE" id="PS01136">
    <property type="entry name" value="UPF0034"/>
    <property type="match status" value="1"/>
</dbReference>
<dbReference type="EMBL" id="NIOF01000004">
    <property type="protein sequence ID" value="OWQ90931.1"/>
    <property type="molecule type" value="Genomic_DNA"/>
</dbReference>